<proteinExistence type="predicted"/>
<reference evidence="2 3" key="1">
    <citation type="submission" date="2019-06" db="EMBL/GenBank/DDBJ databases">
        <title>Sequencing the genomes of 1000 actinobacteria strains.</title>
        <authorList>
            <person name="Klenk H.-P."/>
        </authorList>
    </citation>
    <scope>NUCLEOTIDE SEQUENCE [LARGE SCALE GENOMIC DNA]</scope>
    <source>
        <strain evidence="2 3">DSM 43866</strain>
    </source>
</reference>
<keyword evidence="3" id="KW-1185">Reference proteome</keyword>
<dbReference type="EMBL" id="VIWY01000004">
    <property type="protein sequence ID" value="TWG14028.1"/>
    <property type="molecule type" value="Genomic_DNA"/>
</dbReference>
<gene>
    <name evidence="2" type="ORF">FHX34_104322</name>
</gene>
<name>A0A561VR06_ACTTI</name>
<feature type="region of interest" description="Disordered" evidence="1">
    <location>
        <begin position="252"/>
        <end position="283"/>
    </location>
</feature>
<dbReference type="AlphaFoldDB" id="A0A561VR06"/>
<sequence length="283" mass="29124">MTDDHQAGDTPASPADPGRSPAELIDDAVALAEAEDPLEAELAGALFVALARSAGDDAASFAGTLIPAVEARGTRTARTLLTAIGAVTGHEPNPVAASARAAAERLAGAGVAAPAWAGDLAQPLTTGPFTRMYDTGNAMSVLIGTFERAGRGHSLVVVVDHENGGAADEIYLVDEEELPTLVAGIHRTARRNGVGIRTRKLGAPEFRWYVEQALEARARHGVEDGVPGKLDPAGEDGPGYAALTVLTRSRLAALPPARRPRGRGHGDRIPRGGRGAPGSPAIE</sequence>
<evidence type="ECO:0000313" key="2">
    <source>
        <dbReference type="EMBL" id="TWG14028.1"/>
    </source>
</evidence>
<feature type="region of interest" description="Disordered" evidence="1">
    <location>
        <begin position="1"/>
        <end position="21"/>
    </location>
</feature>
<accession>A0A561VR06</accession>
<evidence type="ECO:0000313" key="3">
    <source>
        <dbReference type="Proteomes" id="UP000320239"/>
    </source>
</evidence>
<dbReference type="OrthoDB" id="9816539at2"/>
<evidence type="ECO:0000256" key="1">
    <source>
        <dbReference type="SAM" id="MobiDB-lite"/>
    </source>
</evidence>
<dbReference type="Proteomes" id="UP000320239">
    <property type="component" value="Unassembled WGS sequence"/>
</dbReference>
<comment type="caution">
    <text evidence="2">The sequence shown here is derived from an EMBL/GenBank/DDBJ whole genome shotgun (WGS) entry which is preliminary data.</text>
</comment>
<organism evidence="2 3">
    <name type="scientific">Actinoplanes teichomyceticus</name>
    <dbReference type="NCBI Taxonomy" id="1867"/>
    <lineage>
        <taxon>Bacteria</taxon>
        <taxon>Bacillati</taxon>
        <taxon>Actinomycetota</taxon>
        <taxon>Actinomycetes</taxon>
        <taxon>Micromonosporales</taxon>
        <taxon>Micromonosporaceae</taxon>
        <taxon>Actinoplanes</taxon>
    </lineage>
</organism>
<dbReference type="RefSeq" id="WP_122976126.1">
    <property type="nucleotide sequence ID" value="NZ_BOMX01000161.1"/>
</dbReference>
<protein>
    <submittedName>
        <fullName evidence="2">Uncharacterized protein</fullName>
    </submittedName>
</protein>